<dbReference type="STRING" id="36842.SAMN02194393_01107"/>
<dbReference type="EMBL" id="FUZT01000002">
    <property type="protein sequence ID" value="SKC49332.1"/>
    <property type="molecule type" value="Genomic_DNA"/>
</dbReference>
<dbReference type="SUPFAM" id="SSF56112">
    <property type="entry name" value="Protein kinase-like (PK-like)"/>
    <property type="match status" value="1"/>
</dbReference>
<dbReference type="OrthoDB" id="1806262at2"/>
<gene>
    <name evidence="1" type="ORF">SAMN02194393_01107</name>
</gene>
<dbReference type="Proteomes" id="UP000190285">
    <property type="component" value="Unassembled WGS sequence"/>
</dbReference>
<dbReference type="InterPro" id="IPR011009">
    <property type="entry name" value="Kinase-like_dom_sf"/>
</dbReference>
<reference evidence="2" key="1">
    <citation type="submission" date="2017-02" db="EMBL/GenBank/DDBJ databases">
        <authorList>
            <person name="Varghese N."/>
            <person name="Submissions S."/>
        </authorList>
    </citation>
    <scope>NUCLEOTIDE SEQUENCE [LARGE SCALE GENOMIC DNA]</scope>
    <source>
        <strain evidence="2">M1</strain>
    </source>
</reference>
<protein>
    <recommendedName>
        <fullName evidence="3">Protein kinase domain-containing protein</fullName>
    </recommendedName>
</protein>
<sequence>MKNSNLIINSDEIDLYMIKEKFKSRKNEVYYISIKNKYDRIMPCVLKRYIASKDNKSKETFLLKILRENGLNVPRIYFEGIDYILLEYISGKTLLEVITNLENKQGENIDFKKNYEIICKLLNWLENLYYISKKALGKAYVFEDVNFRNFIIKGDKIYGVDFEDCHCKGHKERDGGRICAFLLTYNPAFTKWKMEVTKLVIEIMTKEFNYDRNLLREEVTREFSAIEKRRGMKIPGDIIKKIF</sequence>
<evidence type="ECO:0000313" key="2">
    <source>
        <dbReference type="Proteomes" id="UP000190285"/>
    </source>
</evidence>
<accession>A0A1T5JDG4</accession>
<dbReference type="RefSeq" id="WP_079489938.1">
    <property type="nucleotide sequence ID" value="NZ_FUZT01000002.1"/>
</dbReference>
<organism evidence="1 2">
    <name type="scientific">Maledivibacter halophilus</name>
    <dbReference type="NCBI Taxonomy" id="36842"/>
    <lineage>
        <taxon>Bacteria</taxon>
        <taxon>Bacillati</taxon>
        <taxon>Bacillota</taxon>
        <taxon>Clostridia</taxon>
        <taxon>Peptostreptococcales</taxon>
        <taxon>Caminicellaceae</taxon>
        <taxon>Maledivibacter</taxon>
    </lineage>
</organism>
<evidence type="ECO:0000313" key="1">
    <source>
        <dbReference type="EMBL" id="SKC49332.1"/>
    </source>
</evidence>
<keyword evidence="2" id="KW-1185">Reference proteome</keyword>
<name>A0A1T5JDG4_9FIRM</name>
<evidence type="ECO:0008006" key="3">
    <source>
        <dbReference type="Google" id="ProtNLM"/>
    </source>
</evidence>
<proteinExistence type="predicted"/>
<dbReference type="AlphaFoldDB" id="A0A1T5JDG4"/>